<protein>
    <submittedName>
        <fullName evidence="1">Uncharacterized protein</fullName>
    </submittedName>
</protein>
<reference evidence="1 2" key="1">
    <citation type="submission" date="2023-10" db="EMBL/GenBank/DDBJ databases">
        <title>Bacteria for the degradation of biodegradable plastic PBAT(Polybutylene adipate terephthalate).</title>
        <authorList>
            <person name="Weon H.-Y."/>
            <person name="Yeon J."/>
        </authorList>
    </citation>
    <scope>NUCLEOTIDE SEQUENCE [LARGE SCALE GENOMIC DNA]</scope>
    <source>
        <strain evidence="1 2">SBD 7-3</strain>
    </source>
</reference>
<organism evidence="1 2">
    <name type="scientific">Piscinibacter gummiphilus</name>
    <dbReference type="NCBI Taxonomy" id="946333"/>
    <lineage>
        <taxon>Bacteria</taxon>
        <taxon>Pseudomonadati</taxon>
        <taxon>Pseudomonadota</taxon>
        <taxon>Betaproteobacteria</taxon>
        <taxon>Burkholderiales</taxon>
        <taxon>Sphaerotilaceae</taxon>
        <taxon>Piscinibacter</taxon>
    </lineage>
</organism>
<dbReference type="RefSeq" id="WP_316698959.1">
    <property type="nucleotide sequence ID" value="NZ_CP136336.1"/>
</dbReference>
<dbReference type="Proteomes" id="UP001303946">
    <property type="component" value="Chromosome"/>
</dbReference>
<keyword evidence="2" id="KW-1185">Reference proteome</keyword>
<proteinExistence type="predicted"/>
<name>A0ABZ0CVF5_9BURK</name>
<gene>
    <name evidence="1" type="ORF">RXV79_16350</name>
</gene>
<sequence>MTAAKHPSTMTDAELRAAADDLALRVARGTTTMSDVAIVNTLSARLANKAPAMHDQLRELDGVMP</sequence>
<dbReference type="EMBL" id="CP136336">
    <property type="protein sequence ID" value="WOB06494.1"/>
    <property type="molecule type" value="Genomic_DNA"/>
</dbReference>
<accession>A0ABZ0CVF5</accession>
<evidence type="ECO:0000313" key="2">
    <source>
        <dbReference type="Proteomes" id="UP001303946"/>
    </source>
</evidence>
<evidence type="ECO:0000313" key="1">
    <source>
        <dbReference type="EMBL" id="WOB06494.1"/>
    </source>
</evidence>